<keyword evidence="2" id="KW-0677">Repeat</keyword>
<dbReference type="InterPro" id="IPR043567">
    <property type="entry name" value="SYTL1-5_C2B"/>
</dbReference>
<accession>A0A0P8XZ39</accession>
<gene>
    <name evidence="6" type="primary">Dana\GF18128</name>
    <name evidence="6" type="synonym">dana_GLEANR_19388</name>
    <name evidence="6" type="ORF">GF18128</name>
</gene>
<evidence type="ECO:0000256" key="2">
    <source>
        <dbReference type="ARBA" id="ARBA00022737"/>
    </source>
</evidence>
<dbReference type="InterPro" id="IPR035892">
    <property type="entry name" value="C2_domain_sf"/>
</dbReference>
<dbReference type="InterPro" id="IPR000008">
    <property type="entry name" value="C2_dom"/>
</dbReference>
<feature type="region of interest" description="Disordered" evidence="4">
    <location>
        <begin position="1"/>
        <end position="70"/>
    </location>
</feature>
<dbReference type="CDD" id="cd08521">
    <property type="entry name" value="C2A_SLP"/>
    <property type="match status" value="1"/>
</dbReference>
<dbReference type="AlphaFoldDB" id="A0A0P8XZ39"/>
<dbReference type="InterPro" id="IPR001565">
    <property type="entry name" value="Synaptotagmin"/>
</dbReference>
<dbReference type="FunFam" id="2.60.40.150:FF:000006">
    <property type="entry name" value="Synaptotagmin-like 5, isoform CRA_a"/>
    <property type="match status" value="1"/>
</dbReference>
<feature type="compositionally biased region" description="Basic and acidic residues" evidence="4">
    <location>
        <begin position="170"/>
        <end position="181"/>
    </location>
</feature>
<dbReference type="PRINTS" id="PR00399">
    <property type="entry name" value="SYNAPTOTAGMN"/>
</dbReference>
<evidence type="ECO:0000256" key="1">
    <source>
        <dbReference type="ARBA" id="ARBA00004370"/>
    </source>
</evidence>
<keyword evidence="7" id="KW-1185">Reference proteome</keyword>
<feature type="compositionally biased region" description="Low complexity" evidence="4">
    <location>
        <begin position="15"/>
        <end position="47"/>
    </location>
</feature>
<dbReference type="SMR" id="A0A0P8XZ39"/>
<proteinExistence type="predicted"/>
<dbReference type="SUPFAM" id="SSF49562">
    <property type="entry name" value="C2 domain (Calcium/lipid-binding domain, CaLB)"/>
    <property type="match status" value="2"/>
</dbReference>
<dbReference type="OrthoDB" id="195679at2759"/>
<name>A0A0P8XZ39_DROAN</name>
<feature type="compositionally biased region" description="Polar residues" evidence="4">
    <location>
        <begin position="301"/>
        <end position="319"/>
    </location>
</feature>
<dbReference type="GO" id="GO:0042043">
    <property type="term" value="F:neurexin family protein binding"/>
    <property type="evidence" value="ECO:0007669"/>
    <property type="project" value="TreeGrafter"/>
</dbReference>
<evidence type="ECO:0000259" key="5">
    <source>
        <dbReference type="PROSITE" id="PS50004"/>
    </source>
</evidence>
<organism evidence="6 7">
    <name type="scientific">Drosophila ananassae</name>
    <name type="common">Fruit fly</name>
    <dbReference type="NCBI Taxonomy" id="7217"/>
    <lineage>
        <taxon>Eukaryota</taxon>
        <taxon>Metazoa</taxon>
        <taxon>Ecdysozoa</taxon>
        <taxon>Arthropoda</taxon>
        <taxon>Hexapoda</taxon>
        <taxon>Insecta</taxon>
        <taxon>Pterygota</taxon>
        <taxon>Neoptera</taxon>
        <taxon>Endopterygota</taxon>
        <taxon>Diptera</taxon>
        <taxon>Brachycera</taxon>
        <taxon>Muscomorpha</taxon>
        <taxon>Ephydroidea</taxon>
        <taxon>Drosophilidae</taxon>
        <taxon>Drosophila</taxon>
        <taxon>Sophophora</taxon>
    </lineage>
</organism>
<evidence type="ECO:0000313" key="6">
    <source>
        <dbReference type="EMBL" id="KPU79855.1"/>
    </source>
</evidence>
<feature type="region of interest" description="Disordered" evidence="4">
    <location>
        <begin position="284"/>
        <end position="320"/>
    </location>
</feature>
<keyword evidence="3" id="KW-0472">Membrane</keyword>
<feature type="domain" description="C2" evidence="5">
    <location>
        <begin position="365"/>
        <end position="487"/>
    </location>
</feature>
<dbReference type="GO" id="GO:0070382">
    <property type="term" value="C:exocytic vesicle"/>
    <property type="evidence" value="ECO:0007669"/>
    <property type="project" value="TreeGrafter"/>
</dbReference>
<sequence length="703" mass="79124">MKQVTRLIGPRRAAKSAAKEAASYNAISSPSSMKSSPAASSASAPLARVHNYGRVKSSPTGGTSLPSSSSGKIQYAALNRMRKNRAEDGANKFPRKSKWRRLFCWKKRRRQRNYQDYWSSQNVKPRKSVLCCCRWGRKFSTSSYAYDSEDEDDDIDAKVAAYMVEMKQREAVANRQSEDFPNHTSTREQQQQPEAQLRSALENKRRAWTWDDSLRSNSDRFLETLEEDLPESPSGIVAAATAPGGRMSLILHRRTPLHVTFMESEERDDQLMRQEQAAVQEEAKAAAEELTRSPVIGQRQADATSSPIQSRASSETWPAQSDEDIDRLVAMHQNRSSLSSLGVRSESMASVYSGAGEGRYGTVVVKGQVEFGMQYNYKLGALEIHVVRCKDLAAVDTKRNRSDPYVKVYLLPDKSKAGKRKTKVKKHTLNPIFDETMRFHTPISSLESRTLWLTVWHSDMFGRNDFLGEVSVNLQGRVFDNPQSQWYLLQERSEPFDEVATYRGDIVVGLKYIPPESLKSSLFSRGSSLTGSSSNLRKFGGSIKSVASKSDRSSKGGQLHVLVKEAKHLSPIKANGTCDAFCKSYLLPDRTRSSKQKTPVVKRTLHPSWNYTFVYEDVSLEDLTERALELTVWDHDRLASNEFVGGIRFSLGTGRSYGRQVEWMDATGKELSLWQNMLDRPNFWVEGSLVLRSSLDGNRASLP</sequence>
<feature type="compositionally biased region" description="Low complexity" evidence="4">
    <location>
        <begin position="57"/>
        <end position="70"/>
    </location>
</feature>
<comment type="subcellular location">
    <subcellularLocation>
        <location evidence="1">Membrane</location>
    </subcellularLocation>
</comment>
<dbReference type="GO" id="GO:0006887">
    <property type="term" value="P:exocytosis"/>
    <property type="evidence" value="ECO:0007669"/>
    <property type="project" value="TreeGrafter"/>
</dbReference>
<feature type="compositionally biased region" description="Polar residues" evidence="4">
    <location>
        <begin position="182"/>
        <end position="194"/>
    </location>
</feature>
<dbReference type="Proteomes" id="UP000007801">
    <property type="component" value="Unassembled WGS sequence"/>
</dbReference>
<dbReference type="Gene3D" id="2.60.40.150">
    <property type="entry name" value="C2 domain"/>
    <property type="match status" value="2"/>
</dbReference>
<protein>
    <submittedName>
        <fullName evidence="6">Uncharacterized protein, isoform D</fullName>
    </submittedName>
</protein>
<dbReference type="Pfam" id="PF00168">
    <property type="entry name" value="C2"/>
    <property type="match status" value="2"/>
</dbReference>
<evidence type="ECO:0000313" key="7">
    <source>
        <dbReference type="Proteomes" id="UP000007801"/>
    </source>
</evidence>
<dbReference type="GO" id="GO:0005886">
    <property type="term" value="C:plasma membrane"/>
    <property type="evidence" value="ECO:0007669"/>
    <property type="project" value="TreeGrafter"/>
</dbReference>
<dbReference type="CDD" id="cd04020">
    <property type="entry name" value="C2B_SLP_1-2-3-4"/>
    <property type="match status" value="1"/>
</dbReference>
<evidence type="ECO:0000256" key="4">
    <source>
        <dbReference type="SAM" id="MobiDB-lite"/>
    </source>
</evidence>
<feature type="domain" description="C2" evidence="5">
    <location>
        <begin position="538"/>
        <end position="664"/>
    </location>
</feature>
<dbReference type="SMART" id="SM00239">
    <property type="entry name" value="C2"/>
    <property type="match status" value="2"/>
</dbReference>
<dbReference type="PROSITE" id="PS50004">
    <property type="entry name" value="C2"/>
    <property type="match status" value="2"/>
</dbReference>
<feature type="region of interest" description="Disordered" evidence="4">
    <location>
        <begin position="170"/>
        <end position="199"/>
    </location>
</feature>
<reference evidence="6 7" key="1">
    <citation type="journal article" date="2007" name="Nature">
        <title>Evolution of genes and genomes on the Drosophila phylogeny.</title>
        <authorList>
            <consortium name="Drosophila 12 Genomes Consortium"/>
            <person name="Clark A.G."/>
            <person name="Eisen M.B."/>
            <person name="Smith D.R."/>
            <person name="Bergman C.M."/>
            <person name="Oliver B."/>
            <person name="Markow T.A."/>
            <person name="Kaufman T.C."/>
            <person name="Kellis M."/>
            <person name="Gelbart W."/>
            <person name="Iyer V.N."/>
            <person name="Pollard D.A."/>
            <person name="Sackton T.B."/>
            <person name="Larracuente A.M."/>
            <person name="Singh N.D."/>
            <person name="Abad J.P."/>
            <person name="Abt D.N."/>
            <person name="Adryan B."/>
            <person name="Aguade M."/>
            <person name="Akashi H."/>
            <person name="Anderson W.W."/>
            <person name="Aquadro C.F."/>
            <person name="Ardell D.H."/>
            <person name="Arguello R."/>
            <person name="Artieri C.G."/>
            <person name="Barbash D.A."/>
            <person name="Barker D."/>
            <person name="Barsanti P."/>
            <person name="Batterham P."/>
            <person name="Batzoglou S."/>
            <person name="Begun D."/>
            <person name="Bhutkar A."/>
            <person name="Blanco E."/>
            <person name="Bosak S.A."/>
            <person name="Bradley R.K."/>
            <person name="Brand A.D."/>
            <person name="Brent M.R."/>
            <person name="Brooks A.N."/>
            <person name="Brown R.H."/>
            <person name="Butlin R.K."/>
            <person name="Caggese C."/>
            <person name="Calvi B.R."/>
            <person name="Bernardo de Carvalho A."/>
            <person name="Caspi A."/>
            <person name="Castrezana S."/>
            <person name="Celniker S.E."/>
            <person name="Chang J.L."/>
            <person name="Chapple C."/>
            <person name="Chatterji S."/>
            <person name="Chinwalla A."/>
            <person name="Civetta A."/>
            <person name="Clifton S.W."/>
            <person name="Comeron J.M."/>
            <person name="Costello J.C."/>
            <person name="Coyne J.A."/>
            <person name="Daub J."/>
            <person name="David R.G."/>
            <person name="Delcher A.L."/>
            <person name="Delehaunty K."/>
            <person name="Do C.B."/>
            <person name="Ebling H."/>
            <person name="Edwards K."/>
            <person name="Eickbush T."/>
            <person name="Evans J.D."/>
            <person name="Filipski A."/>
            <person name="Findeiss S."/>
            <person name="Freyhult E."/>
            <person name="Fulton L."/>
            <person name="Fulton R."/>
            <person name="Garcia A.C."/>
            <person name="Gardiner A."/>
            <person name="Garfield D.A."/>
            <person name="Garvin B.E."/>
            <person name="Gibson G."/>
            <person name="Gilbert D."/>
            <person name="Gnerre S."/>
            <person name="Godfrey J."/>
            <person name="Good R."/>
            <person name="Gotea V."/>
            <person name="Gravely B."/>
            <person name="Greenberg A.J."/>
            <person name="Griffiths-Jones S."/>
            <person name="Gross S."/>
            <person name="Guigo R."/>
            <person name="Gustafson E.A."/>
            <person name="Haerty W."/>
            <person name="Hahn M.W."/>
            <person name="Halligan D.L."/>
            <person name="Halpern A.L."/>
            <person name="Halter G.M."/>
            <person name="Han M.V."/>
            <person name="Heger A."/>
            <person name="Hillier L."/>
            <person name="Hinrichs A.S."/>
            <person name="Holmes I."/>
            <person name="Hoskins R.A."/>
            <person name="Hubisz M.J."/>
            <person name="Hultmark D."/>
            <person name="Huntley M.A."/>
            <person name="Jaffe D.B."/>
            <person name="Jagadeeshan S."/>
            <person name="Jeck W.R."/>
            <person name="Johnson J."/>
            <person name="Jones C.D."/>
            <person name="Jordan W.C."/>
            <person name="Karpen G.H."/>
            <person name="Kataoka E."/>
            <person name="Keightley P.D."/>
            <person name="Kheradpour P."/>
            <person name="Kirkness E.F."/>
            <person name="Koerich L.B."/>
            <person name="Kristiansen K."/>
            <person name="Kudrna D."/>
            <person name="Kulathinal R.J."/>
            <person name="Kumar S."/>
            <person name="Kwok R."/>
            <person name="Lander E."/>
            <person name="Langley C.H."/>
            <person name="Lapoint R."/>
            <person name="Lazzaro B.P."/>
            <person name="Lee S.J."/>
            <person name="Levesque L."/>
            <person name="Li R."/>
            <person name="Lin C.F."/>
            <person name="Lin M.F."/>
            <person name="Lindblad-Toh K."/>
            <person name="Llopart A."/>
            <person name="Long M."/>
            <person name="Low L."/>
            <person name="Lozovsky E."/>
            <person name="Lu J."/>
            <person name="Luo M."/>
            <person name="Machado C.A."/>
            <person name="Makalowski W."/>
            <person name="Marzo M."/>
            <person name="Matsuda M."/>
            <person name="Matzkin L."/>
            <person name="McAllister B."/>
            <person name="McBride C.S."/>
            <person name="McKernan B."/>
            <person name="McKernan K."/>
            <person name="Mendez-Lago M."/>
            <person name="Minx P."/>
            <person name="Mollenhauer M.U."/>
            <person name="Montooth K."/>
            <person name="Mount S.M."/>
            <person name="Mu X."/>
            <person name="Myers E."/>
            <person name="Negre B."/>
            <person name="Newfeld S."/>
            <person name="Nielsen R."/>
            <person name="Noor M.A."/>
            <person name="O'Grady P."/>
            <person name="Pachter L."/>
            <person name="Papaceit M."/>
            <person name="Parisi M.J."/>
            <person name="Parisi M."/>
            <person name="Parts L."/>
            <person name="Pedersen J.S."/>
            <person name="Pesole G."/>
            <person name="Phillippy A.M."/>
            <person name="Ponting C.P."/>
            <person name="Pop M."/>
            <person name="Porcelli D."/>
            <person name="Powell J.R."/>
            <person name="Prohaska S."/>
            <person name="Pruitt K."/>
            <person name="Puig M."/>
            <person name="Quesneville H."/>
            <person name="Ram K.R."/>
            <person name="Rand D."/>
            <person name="Rasmussen M.D."/>
            <person name="Reed L.K."/>
            <person name="Reenan R."/>
            <person name="Reily A."/>
            <person name="Remington K.A."/>
            <person name="Rieger T.T."/>
            <person name="Ritchie M.G."/>
            <person name="Robin C."/>
            <person name="Rogers Y.H."/>
            <person name="Rohde C."/>
            <person name="Rozas J."/>
            <person name="Rubenfield M.J."/>
            <person name="Ruiz A."/>
            <person name="Russo S."/>
            <person name="Salzberg S.L."/>
            <person name="Sanchez-Gracia A."/>
            <person name="Saranga D.J."/>
            <person name="Sato H."/>
            <person name="Schaeffer S.W."/>
            <person name="Schatz M.C."/>
            <person name="Schlenke T."/>
            <person name="Schwartz R."/>
            <person name="Segarra C."/>
            <person name="Singh R.S."/>
            <person name="Sirot L."/>
            <person name="Sirota M."/>
            <person name="Sisneros N.B."/>
            <person name="Smith C.D."/>
            <person name="Smith T.F."/>
            <person name="Spieth J."/>
            <person name="Stage D.E."/>
            <person name="Stark A."/>
            <person name="Stephan W."/>
            <person name="Strausberg R.L."/>
            <person name="Strempel S."/>
            <person name="Sturgill D."/>
            <person name="Sutton G."/>
            <person name="Sutton G.G."/>
            <person name="Tao W."/>
            <person name="Teichmann S."/>
            <person name="Tobari Y.N."/>
            <person name="Tomimura Y."/>
            <person name="Tsolas J.M."/>
            <person name="Valente V.L."/>
            <person name="Venter E."/>
            <person name="Venter J.C."/>
            <person name="Vicario S."/>
            <person name="Vieira F.G."/>
            <person name="Vilella A.J."/>
            <person name="Villasante A."/>
            <person name="Walenz B."/>
            <person name="Wang J."/>
            <person name="Wasserman M."/>
            <person name="Watts T."/>
            <person name="Wilson D."/>
            <person name="Wilson R.K."/>
            <person name="Wing R.A."/>
            <person name="Wolfner M.F."/>
            <person name="Wong A."/>
            <person name="Wong G.K."/>
            <person name="Wu C.I."/>
            <person name="Wu G."/>
            <person name="Yamamoto D."/>
            <person name="Yang H.P."/>
            <person name="Yang S.P."/>
            <person name="Yorke J.A."/>
            <person name="Yoshida K."/>
            <person name="Zdobnov E."/>
            <person name="Zhang P."/>
            <person name="Zhang Y."/>
            <person name="Zimin A.V."/>
            <person name="Baldwin J."/>
            <person name="Abdouelleil A."/>
            <person name="Abdulkadir J."/>
            <person name="Abebe A."/>
            <person name="Abera B."/>
            <person name="Abreu J."/>
            <person name="Acer S.C."/>
            <person name="Aftuck L."/>
            <person name="Alexander A."/>
            <person name="An P."/>
            <person name="Anderson E."/>
            <person name="Anderson S."/>
            <person name="Arachi H."/>
            <person name="Azer M."/>
            <person name="Bachantsang P."/>
            <person name="Barry A."/>
            <person name="Bayul T."/>
            <person name="Berlin A."/>
            <person name="Bessette D."/>
            <person name="Bloom T."/>
            <person name="Blye J."/>
            <person name="Boguslavskiy L."/>
            <person name="Bonnet C."/>
            <person name="Boukhgalter B."/>
            <person name="Bourzgui I."/>
            <person name="Brown A."/>
            <person name="Cahill P."/>
            <person name="Channer S."/>
            <person name="Cheshatsang Y."/>
            <person name="Chuda L."/>
            <person name="Citroen M."/>
            <person name="Collymore A."/>
            <person name="Cooke P."/>
            <person name="Costello M."/>
            <person name="D'Aco K."/>
            <person name="Daza R."/>
            <person name="De Haan G."/>
            <person name="DeGray S."/>
            <person name="DeMaso C."/>
            <person name="Dhargay N."/>
            <person name="Dooley K."/>
            <person name="Dooley E."/>
            <person name="Doricent M."/>
            <person name="Dorje P."/>
            <person name="Dorjee K."/>
            <person name="Dupes A."/>
            <person name="Elong R."/>
            <person name="Falk J."/>
            <person name="Farina A."/>
            <person name="Faro S."/>
            <person name="Ferguson D."/>
            <person name="Fisher S."/>
            <person name="Foley C.D."/>
            <person name="Franke A."/>
            <person name="Friedrich D."/>
            <person name="Gadbois L."/>
            <person name="Gearin G."/>
            <person name="Gearin C.R."/>
            <person name="Giannoukos G."/>
            <person name="Goode T."/>
            <person name="Graham J."/>
            <person name="Grandbois E."/>
            <person name="Grewal S."/>
            <person name="Gyaltsen K."/>
            <person name="Hafez N."/>
            <person name="Hagos B."/>
            <person name="Hall J."/>
            <person name="Henson C."/>
            <person name="Hollinger A."/>
            <person name="Honan T."/>
            <person name="Huard M.D."/>
            <person name="Hughes L."/>
            <person name="Hurhula B."/>
            <person name="Husby M.E."/>
            <person name="Kamat A."/>
            <person name="Kanga B."/>
            <person name="Kashin S."/>
            <person name="Khazanovich D."/>
            <person name="Kisner P."/>
            <person name="Lance K."/>
            <person name="Lara M."/>
            <person name="Lee W."/>
            <person name="Lennon N."/>
            <person name="Letendre F."/>
            <person name="LeVine R."/>
            <person name="Lipovsky A."/>
            <person name="Liu X."/>
            <person name="Liu J."/>
            <person name="Liu S."/>
            <person name="Lokyitsang T."/>
            <person name="Lokyitsang Y."/>
            <person name="Lubonja R."/>
            <person name="Lui A."/>
            <person name="MacDonald P."/>
            <person name="Magnisalis V."/>
            <person name="Maru K."/>
            <person name="Matthews C."/>
            <person name="McCusker W."/>
            <person name="McDonough S."/>
            <person name="Mehta T."/>
            <person name="Meldrim J."/>
            <person name="Meneus L."/>
            <person name="Mihai O."/>
            <person name="Mihalev A."/>
            <person name="Mihova T."/>
            <person name="Mittelman R."/>
            <person name="Mlenga V."/>
            <person name="Montmayeur A."/>
            <person name="Mulrain L."/>
            <person name="Navidi A."/>
            <person name="Naylor J."/>
            <person name="Negash T."/>
            <person name="Nguyen T."/>
            <person name="Nguyen N."/>
            <person name="Nicol R."/>
            <person name="Norbu C."/>
            <person name="Norbu N."/>
            <person name="Novod N."/>
            <person name="O'Neill B."/>
            <person name="Osman S."/>
            <person name="Markiewicz E."/>
            <person name="Oyono O.L."/>
            <person name="Patti C."/>
            <person name="Phunkhang P."/>
            <person name="Pierre F."/>
            <person name="Priest M."/>
            <person name="Raghuraman S."/>
            <person name="Rege F."/>
            <person name="Reyes R."/>
            <person name="Rise C."/>
            <person name="Rogov P."/>
            <person name="Ross K."/>
            <person name="Ryan E."/>
            <person name="Settipalli S."/>
            <person name="Shea T."/>
            <person name="Sherpa N."/>
            <person name="Shi L."/>
            <person name="Shih D."/>
            <person name="Sparrow T."/>
            <person name="Spaulding J."/>
            <person name="Stalker J."/>
            <person name="Stange-Thomann N."/>
            <person name="Stavropoulos S."/>
            <person name="Stone C."/>
            <person name="Strader C."/>
            <person name="Tesfaye S."/>
            <person name="Thomson T."/>
            <person name="Thoulutsang Y."/>
            <person name="Thoulutsang D."/>
            <person name="Topham K."/>
            <person name="Topping I."/>
            <person name="Tsamla T."/>
            <person name="Vassiliev H."/>
            <person name="Vo A."/>
            <person name="Wangchuk T."/>
            <person name="Wangdi T."/>
            <person name="Weiand M."/>
            <person name="Wilkinson J."/>
            <person name="Wilson A."/>
            <person name="Yadav S."/>
            <person name="Young G."/>
            <person name="Yu Q."/>
            <person name="Zembek L."/>
            <person name="Zhong D."/>
            <person name="Zimmer A."/>
            <person name="Zwirko Z."/>
            <person name="Jaffe D.B."/>
            <person name="Alvarez P."/>
            <person name="Brockman W."/>
            <person name="Butler J."/>
            <person name="Chin C."/>
            <person name="Gnerre S."/>
            <person name="Grabherr M."/>
            <person name="Kleber M."/>
            <person name="Mauceli E."/>
            <person name="MacCallum I."/>
        </authorList>
    </citation>
    <scope>NUCLEOTIDE SEQUENCE [LARGE SCALE GENOMIC DNA]</scope>
    <source>
        <strain evidence="7">Tucson 14024-0371.13</strain>
    </source>
</reference>
<evidence type="ECO:0000256" key="3">
    <source>
        <dbReference type="ARBA" id="ARBA00023136"/>
    </source>
</evidence>
<dbReference type="EMBL" id="CH902617">
    <property type="protein sequence ID" value="KPU79855.1"/>
    <property type="molecule type" value="Genomic_DNA"/>
</dbReference>
<dbReference type="PANTHER" id="PTHR45716:SF2">
    <property type="entry name" value="BITESIZE, ISOFORM I"/>
    <property type="match status" value="1"/>
</dbReference>
<dbReference type="PANTHER" id="PTHR45716">
    <property type="entry name" value="BITESIZE, ISOFORM I"/>
    <property type="match status" value="1"/>
</dbReference>